<comment type="caution">
    <text evidence="2">The sequence shown here is derived from an EMBL/GenBank/DDBJ whole genome shotgun (WGS) entry which is preliminary data.</text>
</comment>
<evidence type="ECO:0000313" key="2">
    <source>
        <dbReference type="EMBL" id="CAD2128573.1"/>
    </source>
</evidence>
<dbReference type="Proteomes" id="UP000580250">
    <property type="component" value="Unassembled WGS sequence"/>
</dbReference>
<feature type="region of interest" description="Disordered" evidence="1">
    <location>
        <begin position="534"/>
        <end position="564"/>
    </location>
</feature>
<proteinExistence type="predicted"/>
<organism evidence="2 3">
    <name type="scientific">Meloidogyne enterolobii</name>
    <name type="common">Root-knot nematode worm</name>
    <name type="synonym">Meloidogyne mayaguensis</name>
    <dbReference type="NCBI Taxonomy" id="390850"/>
    <lineage>
        <taxon>Eukaryota</taxon>
        <taxon>Metazoa</taxon>
        <taxon>Ecdysozoa</taxon>
        <taxon>Nematoda</taxon>
        <taxon>Chromadorea</taxon>
        <taxon>Rhabditida</taxon>
        <taxon>Tylenchina</taxon>
        <taxon>Tylenchomorpha</taxon>
        <taxon>Tylenchoidea</taxon>
        <taxon>Meloidogynidae</taxon>
        <taxon>Meloidogyninae</taxon>
        <taxon>Meloidogyne</taxon>
    </lineage>
</organism>
<evidence type="ECO:0000313" key="3">
    <source>
        <dbReference type="Proteomes" id="UP000580250"/>
    </source>
</evidence>
<dbReference type="EMBL" id="CAJEWN010000007">
    <property type="protein sequence ID" value="CAD2128573.1"/>
    <property type="molecule type" value="Genomic_DNA"/>
</dbReference>
<reference evidence="2 3" key="1">
    <citation type="submission" date="2020-08" db="EMBL/GenBank/DDBJ databases">
        <authorList>
            <person name="Koutsovoulos G."/>
            <person name="Danchin GJ E."/>
        </authorList>
    </citation>
    <scope>NUCLEOTIDE SEQUENCE [LARGE SCALE GENOMIC DNA]</scope>
</reference>
<protein>
    <submittedName>
        <fullName evidence="2">Uncharacterized protein</fullName>
    </submittedName>
</protein>
<accession>A0A6V7TN01</accession>
<feature type="compositionally biased region" description="Basic and acidic residues" evidence="1">
    <location>
        <begin position="534"/>
        <end position="543"/>
    </location>
</feature>
<dbReference type="AlphaFoldDB" id="A0A6V7TN01"/>
<sequence length="825" mass="93233">METVLNKLGNQPDLKSINGLLEAIQKAKKNLKEPPSQCHPFEKRQNCINCFSIALASKRSKLAAISFEGIQIILRDNADFGSEDHTPEGQSRAEQLISLLFDIPQWHESPSNQCQALTVLVQLLSSTEISIGLKDVLNGIEICEQVFSVAAAHANSVRPAARAALTQFLNSYVQNRLAVSFEEEEHTEHIGARMDITALISELVARMVGRSTVERALGNNKENDLVQKQQPLLLPLDALISILSALEPSILERHRPLFNSIKGELLPAIICYLHASGRKSSPNPECSDPCTPIPKTSLLSRVGRKQLGSDSSNTNSPSSAIISPTAKIALEGAESARSFNHVVEQLLRLFTPLALSPVNSDPNEIFVLTEELWRSALLVPPISRRTEAIRLIKRRCIDQNAFGEFLQLNCASGKDSFWLYLIECLEECCCCSNNDKMAIEVLRTLAALFCAMNQIEAVTFPSNFYSLLSQKEENLEELNNKKENFEDYKTTNNFINKFVEQFPLWLKCSSNLEFDSKLREFAIEINQENLSEAVKEEEFENSRRSSPASTPEDSDTERDVKEDNKDLNIARSEIQEYMFLVALIYELNLMFEDESWIRTRMNLNQEINASTKIQHFPILEFVQTNSSINQQLIKLILNKLKKNVNGNKIKINSILNLFEEDPIKQKSEDNEQKVNNLLVLRWLRLRLRSCWSSIQRILNQFPVGKSEVTGLTIGEDVRIATVEALNSFIPLAIKLGMITELNWVFEQISERVCVLEDLRELTQKANSSNKNIVGGQDIKCVRRFINRPELLAMQGIVENSIQALKIVPNVAKHVVSWWTTSYLFC</sequence>
<name>A0A6V7TN01_MELEN</name>
<evidence type="ECO:0000256" key="1">
    <source>
        <dbReference type="SAM" id="MobiDB-lite"/>
    </source>
</evidence>
<gene>
    <name evidence="2" type="ORF">MENT_LOCUS2292</name>
</gene>
<dbReference type="OrthoDB" id="10002886at2759"/>